<evidence type="ECO:0000256" key="4">
    <source>
        <dbReference type="SAM" id="MobiDB-lite"/>
    </source>
</evidence>
<keyword evidence="1" id="KW-0805">Transcription regulation</keyword>
<dbReference type="GO" id="GO:0003677">
    <property type="term" value="F:DNA binding"/>
    <property type="evidence" value="ECO:0007669"/>
    <property type="project" value="UniProtKB-KW"/>
</dbReference>
<dbReference type="EMBL" id="WNZX01000013">
    <property type="protein sequence ID" value="MUG72204.1"/>
    <property type="molecule type" value="Genomic_DNA"/>
</dbReference>
<dbReference type="InterPro" id="IPR023187">
    <property type="entry name" value="Tscrpt_reg_MarR-type_CS"/>
</dbReference>
<evidence type="ECO:0000259" key="5">
    <source>
        <dbReference type="PROSITE" id="PS50995"/>
    </source>
</evidence>
<gene>
    <name evidence="6" type="ORF">GNP93_16155</name>
</gene>
<dbReference type="Gene3D" id="1.10.10.10">
    <property type="entry name" value="Winged helix-like DNA-binding domain superfamily/Winged helix DNA-binding domain"/>
    <property type="match status" value="1"/>
</dbReference>
<evidence type="ECO:0000256" key="2">
    <source>
        <dbReference type="ARBA" id="ARBA00023125"/>
    </source>
</evidence>
<reference evidence="6 7" key="1">
    <citation type="submission" date="2019-11" db="EMBL/GenBank/DDBJ databases">
        <title>Draft genome sequences of five Paenibacillus species of dairy origin.</title>
        <authorList>
            <person name="Olajide A.M."/>
            <person name="Chen S."/>
            <person name="Lapointe G."/>
        </authorList>
    </citation>
    <scope>NUCLEOTIDE SEQUENCE [LARGE SCALE GENOMIC DNA]</scope>
    <source>
        <strain evidence="6 7">2CS3</strain>
    </source>
</reference>
<dbReference type="InterPro" id="IPR000835">
    <property type="entry name" value="HTH_MarR-typ"/>
</dbReference>
<dbReference type="PANTHER" id="PTHR42756">
    <property type="entry name" value="TRANSCRIPTIONAL REGULATOR, MARR"/>
    <property type="match status" value="1"/>
</dbReference>
<accession>A0A7X3CUK2</accession>
<dbReference type="InterPro" id="IPR036388">
    <property type="entry name" value="WH-like_DNA-bd_sf"/>
</dbReference>
<protein>
    <submittedName>
        <fullName evidence="6">MarR family transcriptional regulator</fullName>
    </submittedName>
</protein>
<dbReference type="InterPro" id="IPR011991">
    <property type="entry name" value="ArsR-like_HTH"/>
</dbReference>
<evidence type="ECO:0000313" key="6">
    <source>
        <dbReference type="EMBL" id="MUG72204.1"/>
    </source>
</evidence>
<evidence type="ECO:0000313" key="7">
    <source>
        <dbReference type="Proteomes" id="UP000450917"/>
    </source>
</evidence>
<dbReference type="Proteomes" id="UP000450917">
    <property type="component" value="Unassembled WGS sequence"/>
</dbReference>
<dbReference type="PRINTS" id="PR00598">
    <property type="entry name" value="HTHMARR"/>
</dbReference>
<dbReference type="CDD" id="cd00090">
    <property type="entry name" value="HTH_ARSR"/>
    <property type="match status" value="1"/>
</dbReference>
<dbReference type="PROSITE" id="PS01117">
    <property type="entry name" value="HTH_MARR_1"/>
    <property type="match status" value="1"/>
</dbReference>
<dbReference type="Pfam" id="PF12802">
    <property type="entry name" value="MarR_2"/>
    <property type="match status" value="1"/>
</dbReference>
<name>A0A7X3CUK2_9BACL</name>
<feature type="domain" description="HTH marR-type" evidence="5">
    <location>
        <begin position="8"/>
        <end position="137"/>
    </location>
</feature>
<keyword evidence="7" id="KW-1185">Reference proteome</keyword>
<evidence type="ECO:0000256" key="1">
    <source>
        <dbReference type="ARBA" id="ARBA00023015"/>
    </source>
</evidence>
<dbReference type="PROSITE" id="PS50995">
    <property type="entry name" value="HTH_MARR_2"/>
    <property type="match status" value="1"/>
</dbReference>
<organism evidence="6 7">
    <name type="scientific">Paenibacillus validus</name>
    <dbReference type="NCBI Taxonomy" id="44253"/>
    <lineage>
        <taxon>Bacteria</taxon>
        <taxon>Bacillati</taxon>
        <taxon>Bacillota</taxon>
        <taxon>Bacilli</taxon>
        <taxon>Bacillales</taxon>
        <taxon>Paenibacillaceae</taxon>
        <taxon>Paenibacillus</taxon>
    </lineage>
</organism>
<feature type="region of interest" description="Disordered" evidence="4">
    <location>
        <begin position="142"/>
        <end position="163"/>
    </location>
</feature>
<dbReference type="RefSeq" id="WP_127608080.1">
    <property type="nucleotide sequence ID" value="NZ_JARTHJ010000115.1"/>
</dbReference>
<evidence type="ECO:0000256" key="3">
    <source>
        <dbReference type="ARBA" id="ARBA00023163"/>
    </source>
</evidence>
<proteinExistence type="predicted"/>
<sequence>MPDHKYTISRLISLLYRTGQMYIGSRLKEHDIGKGQYMFLSALYKQDGLSQEELSDYLMIDKGTTAKALKKLEEQGYVSREVRDDDKRFYRVFLTPKALEIKDEVRSVLADWRSLLTSGFTEEEKEAAIALLDKMGHNAARFTKDSSRLQPESSEHQEAGDRS</sequence>
<dbReference type="SUPFAM" id="SSF46785">
    <property type="entry name" value="Winged helix' DNA-binding domain"/>
    <property type="match status" value="1"/>
</dbReference>
<keyword evidence="3" id="KW-0804">Transcription</keyword>
<dbReference type="SMART" id="SM00347">
    <property type="entry name" value="HTH_MARR"/>
    <property type="match status" value="1"/>
</dbReference>
<dbReference type="AlphaFoldDB" id="A0A7X3CUK2"/>
<dbReference type="GO" id="GO:0003700">
    <property type="term" value="F:DNA-binding transcription factor activity"/>
    <property type="evidence" value="ECO:0007669"/>
    <property type="project" value="InterPro"/>
</dbReference>
<comment type="caution">
    <text evidence="6">The sequence shown here is derived from an EMBL/GenBank/DDBJ whole genome shotgun (WGS) entry which is preliminary data.</text>
</comment>
<keyword evidence="2" id="KW-0238">DNA-binding</keyword>
<dbReference type="InterPro" id="IPR036390">
    <property type="entry name" value="WH_DNA-bd_sf"/>
</dbReference>
<dbReference type="PANTHER" id="PTHR42756:SF2">
    <property type="entry name" value="MARR FAMILY REGULATORY PROTEIN"/>
    <property type="match status" value="1"/>
</dbReference>